<comment type="similarity">
    <text evidence="1">Belongs to the Gfa family.</text>
</comment>
<dbReference type="Pfam" id="PF04828">
    <property type="entry name" value="GFA"/>
    <property type="match status" value="1"/>
</dbReference>
<feature type="domain" description="CENP-V/GFA" evidence="5">
    <location>
        <begin position="7"/>
        <end position="131"/>
    </location>
</feature>
<keyword evidence="4" id="KW-0456">Lyase</keyword>
<dbReference type="OrthoDB" id="9985472at2759"/>
<organism evidence="6 7">
    <name type="scientific">Pseudocercospora musae</name>
    <dbReference type="NCBI Taxonomy" id="113226"/>
    <lineage>
        <taxon>Eukaryota</taxon>
        <taxon>Fungi</taxon>
        <taxon>Dikarya</taxon>
        <taxon>Ascomycota</taxon>
        <taxon>Pezizomycotina</taxon>
        <taxon>Dothideomycetes</taxon>
        <taxon>Dothideomycetidae</taxon>
        <taxon>Mycosphaerellales</taxon>
        <taxon>Mycosphaerellaceae</taxon>
        <taxon>Pseudocercospora</taxon>
    </lineage>
</organism>
<reference evidence="6 7" key="1">
    <citation type="submission" date="2015-07" db="EMBL/GenBank/DDBJ databases">
        <title>Comparative genomics of the Sigatoka disease complex on banana suggests a link between parallel evolutionary changes in Pseudocercospora fijiensis and Pseudocercospora eumusae and increased virulence on the banana host.</title>
        <authorList>
            <person name="Chang T.-C."/>
            <person name="Salvucci A."/>
            <person name="Crous P.W."/>
            <person name="Stergiopoulos I."/>
        </authorList>
    </citation>
    <scope>NUCLEOTIDE SEQUENCE [LARGE SCALE GENOMIC DNA]</scope>
    <source>
        <strain evidence="6 7">CBS 116634</strain>
    </source>
</reference>
<comment type="caution">
    <text evidence="6">The sequence shown here is derived from an EMBL/GenBank/DDBJ whole genome shotgun (WGS) entry which is preliminary data.</text>
</comment>
<evidence type="ECO:0000256" key="2">
    <source>
        <dbReference type="ARBA" id="ARBA00022723"/>
    </source>
</evidence>
<dbReference type="GO" id="GO:0046872">
    <property type="term" value="F:metal ion binding"/>
    <property type="evidence" value="ECO:0007669"/>
    <property type="project" value="UniProtKB-KW"/>
</dbReference>
<keyword evidence="7" id="KW-1185">Reference proteome</keyword>
<dbReference type="PROSITE" id="PS51891">
    <property type="entry name" value="CENP_V_GFA"/>
    <property type="match status" value="1"/>
</dbReference>
<evidence type="ECO:0000256" key="3">
    <source>
        <dbReference type="ARBA" id="ARBA00022833"/>
    </source>
</evidence>
<accession>A0A139I3Z3</accession>
<sequence>MLSSQNIVGSCNCGAHGFSIPPPSEMNLCHCIDCCKWAGAFHSAHLMMDTNVITNLIPENKSKMGVYRVRADSGNMMERTWCQTCGEKEEEEVIRRSFAHFVGTGAGIWIRSFTKEGEEPQRTNLKAGLFDRNEICGPTMENWMKETPAKGTKRQAVDGN</sequence>
<dbReference type="AlphaFoldDB" id="A0A139I3Z3"/>
<evidence type="ECO:0000256" key="4">
    <source>
        <dbReference type="ARBA" id="ARBA00023239"/>
    </source>
</evidence>
<gene>
    <name evidence="6" type="ORF">AC579_2520</name>
</gene>
<name>A0A139I3Z3_9PEZI</name>
<dbReference type="EMBL" id="LFZO01000344">
    <property type="protein sequence ID" value="KXT09431.1"/>
    <property type="molecule type" value="Genomic_DNA"/>
</dbReference>
<dbReference type="InterPro" id="IPR006913">
    <property type="entry name" value="CENP-V/GFA"/>
</dbReference>
<dbReference type="Proteomes" id="UP000073492">
    <property type="component" value="Unassembled WGS sequence"/>
</dbReference>
<evidence type="ECO:0000313" key="6">
    <source>
        <dbReference type="EMBL" id="KXT09431.1"/>
    </source>
</evidence>
<keyword evidence="2" id="KW-0479">Metal-binding</keyword>
<dbReference type="GO" id="GO:0016846">
    <property type="term" value="F:carbon-sulfur lyase activity"/>
    <property type="evidence" value="ECO:0007669"/>
    <property type="project" value="InterPro"/>
</dbReference>
<dbReference type="SUPFAM" id="SSF51316">
    <property type="entry name" value="Mss4-like"/>
    <property type="match status" value="1"/>
</dbReference>
<evidence type="ECO:0000256" key="1">
    <source>
        <dbReference type="ARBA" id="ARBA00005495"/>
    </source>
</evidence>
<proteinExistence type="inferred from homology"/>
<dbReference type="PANTHER" id="PTHR33337">
    <property type="entry name" value="GFA DOMAIN-CONTAINING PROTEIN"/>
    <property type="match status" value="1"/>
</dbReference>
<dbReference type="Gene3D" id="3.90.1590.10">
    <property type="entry name" value="glutathione-dependent formaldehyde- activating enzyme (gfa)"/>
    <property type="match status" value="1"/>
</dbReference>
<evidence type="ECO:0000313" key="7">
    <source>
        <dbReference type="Proteomes" id="UP000073492"/>
    </source>
</evidence>
<protein>
    <recommendedName>
        <fullName evidence="5">CENP-V/GFA domain-containing protein</fullName>
    </recommendedName>
</protein>
<dbReference type="InterPro" id="IPR011057">
    <property type="entry name" value="Mss4-like_sf"/>
</dbReference>
<evidence type="ECO:0000259" key="5">
    <source>
        <dbReference type="PROSITE" id="PS51891"/>
    </source>
</evidence>
<keyword evidence="3" id="KW-0862">Zinc</keyword>
<dbReference type="PANTHER" id="PTHR33337:SF40">
    <property type="entry name" value="CENP-V_GFA DOMAIN-CONTAINING PROTEIN-RELATED"/>
    <property type="match status" value="1"/>
</dbReference>